<dbReference type="EMBL" id="JABBWK010000172">
    <property type="protein sequence ID" value="KAG1888965.1"/>
    <property type="molecule type" value="Genomic_DNA"/>
</dbReference>
<accession>A0AAD4DRX7</accession>
<proteinExistence type="predicted"/>
<dbReference type="Proteomes" id="UP001195769">
    <property type="component" value="Unassembled WGS sequence"/>
</dbReference>
<gene>
    <name evidence="1" type="ORF">F5891DRAFT_1199023</name>
</gene>
<dbReference type="SUPFAM" id="SSF81383">
    <property type="entry name" value="F-box domain"/>
    <property type="match status" value="1"/>
</dbReference>
<dbReference type="AlphaFoldDB" id="A0AAD4DRX7"/>
<evidence type="ECO:0008006" key="3">
    <source>
        <dbReference type="Google" id="ProtNLM"/>
    </source>
</evidence>
<keyword evidence="2" id="KW-1185">Reference proteome</keyword>
<organism evidence="1 2">
    <name type="scientific">Suillus fuscotomentosus</name>
    <dbReference type="NCBI Taxonomy" id="1912939"/>
    <lineage>
        <taxon>Eukaryota</taxon>
        <taxon>Fungi</taxon>
        <taxon>Dikarya</taxon>
        <taxon>Basidiomycota</taxon>
        <taxon>Agaricomycotina</taxon>
        <taxon>Agaricomycetes</taxon>
        <taxon>Agaricomycetidae</taxon>
        <taxon>Boletales</taxon>
        <taxon>Suillineae</taxon>
        <taxon>Suillaceae</taxon>
        <taxon>Suillus</taxon>
    </lineage>
</organism>
<dbReference type="InterPro" id="IPR036047">
    <property type="entry name" value="F-box-like_dom_sf"/>
</dbReference>
<protein>
    <recommendedName>
        <fullName evidence="3">F-box domain-containing protein</fullName>
    </recommendedName>
</protein>
<reference evidence="1" key="1">
    <citation type="journal article" date="2020" name="New Phytol.">
        <title>Comparative genomics reveals dynamic genome evolution in host specialist ectomycorrhizal fungi.</title>
        <authorList>
            <person name="Lofgren L.A."/>
            <person name="Nguyen N.H."/>
            <person name="Vilgalys R."/>
            <person name="Ruytinx J."/>
            <person name="Liao H.L."/>
            <person name="Branco S."/>
            <person name="Kuo A."/>
            <person name="LaButti K."/>
            <person name="Lipzen A."/>
            <person name="Andreopoulos W."/>
            <person name="Pangilinan J."/>
            <person name="Riley R."/>
            <person name="Hundley H."/>
            <person name="Na H."/>
            <person name="Barry K."/>
            <person name="Grigoriev I.V."/>
            <person name="Stajich J.E."/>
            <person name="Kennedy P.G."/>
        </authorList>
    </citation>
    <scope>NUCLEOTIDE SEQUENCE</scope>
    <source>
        <strain evidence="1">FC203</strain>
    </source>
</reference>
<comment type="caution">
    <text evidence="1">The sequence shown here is derived from an EMBL/GenBank/DDBJ whole genome shotgun (WGS) entry which is preliminary data.</text>
</comment>
<evidence type="ECO:0000313" key="1">
    <source>
        <dbReference type="EMBL" id="KAG1888965.1"/>
    </source>
</evidence>
<dbReference type="GeneID" id="64663002"/>
<dbReference type="RefSeq" id="XP_041217284.1">
    <property type="nucleotide sequence ID" value="XM_041368704.1"/>
</dbReference>
<evidence type="ECO:0000313" key="2">
    <source>
        <dbReference type="Proteomes" id="UP001195769"/>
    </source>
</evidence>
<sequence>MALVLGVYCYPMPPHATFDDLTIFDQRPNLPVEHNISRVNRISVDSDDRGSFNRPLQGYKPDAQSAVARAERYDDATPIDVFIPLPPELWQQIVLHLDLWDVLKLVLVSLKLYREGTNLHHGLVGLGHHLAAVSKEMPKNPHCILISASFSAARASGITATVFVGQDATQKKLTWGYITVSGTAQPDAADEYRTGKWL</sequence>
<name>A0AAD4DRX7_9AGAM</name>